<dbReference type="AlphaFoldDB" id="A0AAD4W7Y9"/>
<dbReference type="EMBL" id="JAJFAZ020000003">
    <property type="protein sequence ID" value="KAI5338083.1"/>
    <property type="molecule type" value="Genomic_DNA"/>
</dbReference>
<accession>A0AAD4W7Y9</accession>
<evidence type="ECO:0000313" key="1">
    <source>
        <dbReference type="EMBL" id="KAI5338083.1"/>
    </source>
</evidence>
<proteinExistence type="predicted"/>
<protein>
    <submittedName>
        <fullName evidence="1">Uncharacterized protein</fullName>
    </submittedName>
</protein>
<sequence length="69" mass="7580">MARKFVVVAGVRAEEVVIKDQRRKSAEMTVVTAISPVVVVVMEAVHVEAEMEGEVEVEDVEAEVEVEIV</sequence>
<reference evidence="1 2" key="1">
    <citation type="journal article" date="2022" name="G3 (Bethesda)">
        <title>Whole-genome sequence and methylome profiling of the almond [Prunus dulcis (Mill.) D.A. Webb] cultivar 'Nonpareil'.</title>
        <authorList>
            <person name="D'Amico-Willman K.M."/>
            <person name="Ouma W.Z."/>
            <person name="Meulia T."/>
            <person name="Sideli G.M."/>
            <person name="Gradziel T.M."/>
            <person name="Fresnedo-Ramirez J."/>
        </authorList>
    </citation>
    <scope>NUCLEOTIDE SEQUENCE [LARGE SCALE GENOMIC DNA]</scope>
    <source>
        <strain evidence="1">Clone GOH B32 T37-40</strain>
    </source>
</reference>
<organism evidence="1 2">
    <name type="scientific">Prunus dulcis</name>
    <name type="common">Almond</name>
    <name type="synonym">Amygdalus dulcis</name>
    <dbReference type="NCBI Taxonomy" id="3755"/>
    <lineage>
        <taxon>Eukaryota</taxon>
        <taxon>Viridiplantae</taxon>
        <taxon>Streptophyta</taxon>
        <taxon>Embryophyta</taxon>
        <taxon>Tracheophyta</taxon>
        <taxon>Spermatophyta</taxon>
        <taxon>Magnoliopsida</taxon>
        <taxon>eudicotyledons</taxon>
        <taxon>Gunneridae</taxon>
        <taxon>Pentapetalae</taxon>
        <taxon>rosids</taxon>
        <taxon>fabids</taxon>
        <taxon>Rosales</taxon>
        <taxon>Rosaceae</taxon>
        <taxon>Amygdaloideae</taxon>
        <taxon>Amygdaleae</taxon>
        <taxon>Prunus</taxon>
    </lineage>
</organism>
<gene>
    <name evidence="1" type="ORF">L3X38_017354</name>
</gene>
<evidence type="ECO:0000313" key="2">
    <source>
        <dbReference type="Proteomes" id="UP001054821"/>
    </source>
</evidence>
<comment type="caution">
    <text evidence="1">The sequence shown here is derived from an EMBL/GenBank/DDBJ whole genome shotgun (WGS) entry which is preliminary data.</text>
</comment>
<dbReference type="Proteomes" id="UP001054821">
    <property type="component" value="Chromosome 3"/>
</dbReference>
<keyword evidence="2" id="KW-1185">Reference proteome</keyword>
<name>A0AAD4W7Y9_PRUDU</name>